<dbReference type="EMBL" id="KV427605">
    <property type="protein sequence ID" value="KZT12984.1"/>
    <property type="molecule type" value="Genomic_DNA"/>
</dbReference>
<proteinExistence type="predicted"/>
<protein>
    <submittedName>
        <fullName evidence="2">Uncharacterized protein</fullName>
    </submittedName>
</protein>
<sequence>MTALPSFVELMASLGLDNAAKPGLHSRHTGANRPAFHHSRSSSASSCSSFSSSTSGTLLSNPSVRFDATTASRESSPADRDWEMERRRARATRYAPYGASISHSRKRSVPVITKEELEERPMRPLSTSPYLSPATCTISRRSASIAAKNPPRRPQKLNLSETDLTANTPISTFVRRKSPQNSPTSPTFSHPRRRRSTSPTQPVSLPTIPFIFPPSPSYKYTPSDTEDEEMRDAAVTTQPQQVSDASASRRALLARVSDPGIRISVFSRPESLANNFAQPIVTPLA</sequence>
<feature type="compositionally biased region" description="Basic residues" evidence="1">
    <location>
        <begin position="24"/>
        <end position="40"/>
    </location>
</feature>
<gene>
    <name evidence="2" type="ORF">LAESUDRAFT_754014</name>
</gene>
<dbReference type="STRING" id="1314785.A0A165IF06"/>
<evidence type="ECO:0000256" key="1">
    <source>
        <dbReference type="SAM" id="MobiDB-lite"/>
    </source>
</evidence>
<accession>A0A165IF06</accession>
<dbReference type="RefSeq" id="XP_040770494.1">
    <property type="nucleotide sequence ID" value="XM_040911830.1"/>
</dbReference>
<feature type="compositionally biased region" description="Polar residues" evidence="1">
    <location>
        <begin position="157"/>
        <end position="171"/>
    </location>
</feature>
<evidence type="ECO:0000313" key="2">
    <source>
        <dbReference type="EMBL" id="KZT12984.1"/>
    </source>
</evidence>
<dbReference type="Proteomes" id="UP000076871">
    <property type="component" value="Unassembled WGS sequence"/>
</dbReference>
<feature type="region of interest" description="Disordered" evidence="1">
    <location>
        <begin position="144"/>
        <end position="208"/>
    </location>
</feature>
<feature type="compositionally biased region" description="Low complexity" evidence="1">
    <location>
        <begin position="41"/>
        <end position="63"/>
    </location>
</feature>
<dbReference type="AlphaFoldDB" id="A0A165IF06"/>
<dbReference type="InParanoid" id="A0A165IF06"/>
<feature type="region of interest" description="Disordered" evidence="1">
    <location>
        <begin position="19"/>
        <end position="84"/>
    </location>
</feature>
<dbReference type="GeneID" id="63828858"/>
<evidence type="ECO:0000313" key="3">
    <source>
        <dbReference type="Proteomes" id="UP000076871"/>
    </source>
</evidence>
<keyword evidence="3" id="KW-1185">Reference proteome</keyword>
<reference evidence="2 3" key="1">
    <citation type="journal article" date="2016" name="Mol. Biol. Evol.">
        <title>Comparative Genomics of Early-Diverging Mushroom-Forming Fungi Provides Insights into the Origins of Lignocellulose Decay Capabilities.</title>
        <authorList>
            <person name="Nagy L.G."/>
            <person name="Riley R."/>
            <person name="Tritt A."/>
            <person name="Adam C."/>
            <person name="Daum C."/>
            <person name="Floudas D."/>
            <person name="Sun H."/>
            <person name="Yadav J.S."/>
            <person name="Pangilinan J."/>
            <person name="Larsson K.H."/>
            <person name="Matsuura K."/>
            <person name="Barry K."/>
            <person name="Labutti K."/>
            <person name="Kuo R."/>
            <person name="Ohm R.A."/>
            <person name="Bhattacharya S.S."/>
            <person name="Shirouzu T."/>
            <person name="Yoshinaga Y."/>
            <person name="Martin F.M."/>
            <person name="Grigoriev I.V."/>
            <person name="Hibbett D.S."/>
        </authorList>
    </citation>
    <scope>NUCLEOTIDE SEQUENCE [LARGE SCALE GENOMIC DNA]</scope>
    <source>
        <strain evidence="2 3">93-53</strain>
    </source>
</reference>
<dbReference type="OrthoDB" id="3233824at2759"/>
<name>A0A165IF06_9APHY</name>
<organism evidence="2 3">
    <name type="scientific">Laetiporus sulphureus 93-53</name>
    <dbReference type="NCBI Taxonomy" id="1314785"/>
    <lineage>
        <taxon>Eukaryota</taxon>
        <taxon>Fungi</taxon>
        <taxon>Dikarya</taxon>
        <taxon>Basidiomycota</taxon>
        <taxon>Agaricomycotina</taxon>
        <taxon>Agaricomycetes</taxon>
        <taxon>Polyporales</taxon>
        <taxon>Laetiporus</taxon>
    </lineage>
</organism>